<dbReference type="EMBL" id="FLYE01000005">
    <property type="protein sequence ID" value="SCA55820.1"/>
    <property type="molecule type" value="Genomic_DNA"/>
</dbReference>
<accession>A0A1C3REW2</accession>
<dbReference type="OrthoDB" id="848759at2"/>
<dbReference type="AlphaFoldDB" id="A0A1C3REW2"/>
<evidence type="ECO:0000259" key="1">
    <source>
        <dbReference type="Pfam" id="PF00535"/>
    </source>
</evidence>
<dbReference type="SUPFAM" id="SSF53448">
    <property type="entry name" value="Nucleotide-diphospho-sugar transferases"/>
    <property type="match status" value="1"/>
</dbReference>
<dbReference type="Gene3D" id="3.90.550.10">
    <property type="entry name" value="Spore Coat Polysaccharide Biosynthesis Protein SpsA, Chain A"/>
    <property type="match status" value="1"/>
</dbReference>
<name>A0A1C3REW2_9PROT</name>
<dbReference type="Pfam" id="PF00535">
    <property type="entry name" value="Glycos_transf_2"/>
    <property type="match status" value="1"/>
</dbReference>
<proteinExistence type="predicted"/>
<dbReference type="Proteomes" id="UP000231658">
    <property type="component" value="Unassembled WGS sequence"/>
</dbReference>
<protein>
    <recommendedName>
        <fullName evidence="1">Glycosyltransferase 2-like domain-containing protein</fullName>
    </recommendedName>
</protein>
<dbReference type="STRING" id="1867952.MTBPR1_130016"/>
<sequence>MSQPEVTFVLTSCGRVDLLQKTIESFEKQNTYPIKRAIITEDSCDPEVYQQVQDLFGDRFEIWANKEKKGQIKSIVDAYASIDTPYIFHCEDDWEFTRPNFIEESMAILESNPKILQPFLESIEDANIATESVELFKAEDKVELESTSYLTFSVAEGWEWGFFSFKPGLRRKSDYDLINGYARFTNELDIGCVYKEQEFYCVVLDPPAMINTGHERHVADPTRIWPKRRKAGKEKGLRRLAKHVKRLFREGKW</sequence>
<organism evidence="2 3">
    <name type="scientific">Candidatus Terasakiella magnetica</name>
    <dbReference type="NCBI Taxonomy" id="1867952"/>
    <lineage>
        <taxon>Bacteria</taxon>
        <taxon>Pseudomonadati</taxon>
        <taxon>Pseudomonadota</taxon>
        <taxon>Alphaproteobacteria</taxon>
        <taxon>Rhodospirillales</taxon>
        <taxon>Terasakiellaceae</taxon>
        <taxon>Terasakiella</taxon>
    </lineage>
</organism>
<reference evidence="2 3" key="1">
    <citation type="submission" date="2016-07" db="EMBL/GenBank/DDBJ databases">
        <authorList>
            <person name="Lefevre C.T."/>
        </authorList>
    </citation>
    <scope>NUCLEOTIDE SEQUENCE [LARGE SCALE GENOMIC DNA]</scope>
    <source>
        <strain evidence="2">PR1</strain>
    </source>
</reference>
<keyword evidence="3" id="KW-1185">Reference proteome</keyword>
<dbReference type="InterPro" id="IPR029044">
    <property type="entry name" value="Nucleotide-diphossugar_trans"/>
</dbReference>
<feature type="domain" description="Glycosyltransferase 2-like" evidence="1">
    <location>
        <begin position="9"/>
        <end position="134"/>
    </location>
</feature>
<gene>
    <name evidence="2" type="ORF">MTBPR1_130016</name>
</gene>
<dbReference type="InterPro" id="IPR001173">
    <property type="entry name" value="Glyco_trans_2-like"/>
</dbReference>
<evidence type="ECO:0000313" key="2">
    <source>
        <dbReference type="EMBL" id="SCA55820.1"/>
    </source>
</evidence>
<evidence type="ECO:0000313" key="3">
    <source>
        <dbReference type="Proteomes" id="UP000231658"/>
    </source>
</evidence>
<dbReference type="RefSeq" id="WP_069186524.1">
    <property type="nucleotide sequence ID" value="NZ_FLYE01000005.1"/>
</dbReference>